<reference evidence="6" key="1">
    <citation type="submission" date="2025-08" db="UniProtKB">
        <authorList>
            <consortium name="RefSeq"/>
        </authorList>
    </citation>
    <scope>IDENTIFICATION</scope>
    <source>
        <strain evidence="6">Airmid</strain>
    </source>
</reference>
<keyword evidence="1 3" id="KW-0547">Nucleotide-binding</keyword>
<dbReference type="AlphaFoldDB" id="A0A6P6YKX2"/>
<evidence type="ECO:0000313" key="5">
    <source>
        <dbReference type="Proteomes" id="UP000515146"/>
    </source>
</evidence>
<dbReference type="GO" id="GO:0005737">
    <property type="term" value="C:cytoplasm"/>
    <property type="evidence" value="ECO:0007669"/>
    <property type="project" value="TreeGrafter"/>
</dbReference>
<dbReference type="SMART" id="SM00053">
    <property type="entry name" value="DYNc"/>
    <property type="match status" value="1"/>
</dbReference>
<dbReference type="GO" id="GO:0016020">
    <property type="term" value="C:membrane"/>
    <property type="evidence" value="ECO:0007669"/>
    <property type="project" value="TreeGrafter"/>
</dbReference>
<dbReference type="PROSITE" id="PS00410">
    <property type="entry name" value="G_DYNAMIN_1"/>
    <property type="match status" value="1"/>
</dbReference>
<dbReference type="PANTHER" id="PTHR11566">
    <property type="entry name" value="DYNAMIN"/>
    <property type="match status" value="1"/>
</dbReference>
<accession>A0A6P6YKX2</accession>
<dbReference type="PROSITE" id="PS51718">
    <property type="entry name" value="G_DYNAMIN_2"/>
    <property type="match status" value="1"/>
</dbReference>
<dbReference type="Pfam" id="PF00350">
    <property type="entry name" value="Dynamin_N"/>
    <property type="match status" value="1"/>
</dbReference>
<dbReference type="GO" id="GO:0005874">
    <property type="term" value="C:microtubule"/>
    <property type="evidence" value="ECO:0007669"/>
    <property type="project" value="TreeGrafter"/>
</dbReference>
<evidence type="ECO:0000256" key="1">
    <source>
        <dbReference type="ARBA" id="ARBA00022741"/>
    </source>
</evidence>
<keyword evidence="2 3" id="KW-0342">GTP-binding</keyword>
<dbReference type="Pfam" id="PF01031">
    <property type="entry name" value="Dynamin_M"/>
    <property type="match status" value="1"/>
</dbReference>
<dbReference type="GO" id="GO:0003924">
    <property type="term" value="F:GTPase activity"/>
    <property type="evidence" value="ECO:0007669"/>
    <property type="project" value="InterPro"/>
</dbReference>
<feature type="non-terminal residue" evidence="6">
    <location>
        <position position="513"/>
    </location>
</feature>
<dbReference type="InterPro" id="IPR019762">
    <property type="entry name" value="Dynamin_GTPase_CS"/>
</dbReference>
<proteinExistence type="inferred from homology"/>
<dbReference type="Gene3D" id="3.40.50.300">
    <property type="entry name" value="P-loop containing nucleotide triphosphate hydrolases"/>
    <property type="match status" value="1"/>
</dbReference>
<dbReference type="InterPro" id="IPR027417">
    <property type="entry name" value="P-loop_NTPase"/>
</dbReference>
<comment type="similarity">
    <text evidence="3">Belongs to the TRAFAC class dynamin-like GTPase superfamily. Dynamin/Fzo/YdjA family.</text>
</comment>
<dbReference type="RefSeq" id="XP_027205406.1">
    <property type="nucleotide sequence ID" value="XM_027349605.1"/>
</dbReference>
<name>A0A6P6YKX2_DERPT</name>
<dbReference type="SUPFAM" id="SSF52540">
    <property type="entry name" value="P-loop containing nucleoside triphosphate hydrolases"/>
    <property type="match status" value="1"/>
</dbReference>
<dbReference type="InterPro" id="IPR022812">
    <property type="entry name" value="Dynamin"/>
</dbReference>
<dbReference type="CDD" id="cd08771">
    <property type="entry name" value="DLP_1"/>
    <property type="match status" value="1"/>
</dbReference>
<dbReference type="InterPro" id="IPR045063">
    <property type="entry name" value="Dynamin_N"/>
</dbReference>
<feature type="domain" description="Dynamin-type G" evidence="4">
    <location>
        <begin position="30"/>
        <end position="302"/>
    </location>
</feature>
<dbReference type="GO" id="GO:0005525">
    <property type="term" value="F:GTP binding"/>
    <property type="evidence" value="ECO:0007669"/>
    <property type="project" value="UniProtKB-KW"/>
</dbReference>
<dbReference type="PANTHER" id="PTHR11566:SF233">
    <property type="entry name" value="CHROMOSOME UNDETERMINED SCAFFOLD_59, WHOLE GENOME SHOTGUN SEQUENCE"/>
    <property type="match status" value="1"/>
</dbReference>
<dbReference type="InParanoid" id="A0A6P6YKX2"/>
<dbReference type="InterPro" id="IPR000375">
    <property type="entry name" value="Dynamin_stalk"/>
</dbReference>
<dbReference type="KEGG" id="dpte:113799009"/>
<dbReference type="Gene3D" id="1.20.120.1240">
    <property type="entry name" value="Dynamin, middle domain"/>
    <property type="match status" value="1"/>
</dbReference>
<gene>
    <name evidence="6" type="primary">LOC113799009</name>
</gene>
<evidence type="ECO:0000256" key="2">
    <source>
        <dbReference type="ARBA" id="ARBA00023134"/>
    </source>
</evidence>
<dbReference type="InterPro" id="IPR030381">
    <property type="entry name" value="G_DYNAMIN_dom"/>
</dbReference>
<dbReference type="InterPro" id="IPR001401">
    <property type="entry name" value="Dynamin_GTPase"/>
</dbReference>
<keyword evidence="5" id="KW-1185">Reference proteome</keyword>
<evidence type="ECO:0000313" key="6">
    <source>
        <dbReference type="RefSeq" id="XP_027205406.1"/>
    </source>
</evidence>
<evidence type="ECO:0000256" key="3">
    <source>
        <dbReference type="RuleBase" id="RU003932"/>
    </source>
</evidence>
<organism evidence="5 6">
    <name type="scientific">Dermatophagoides pteronyssinus</name>
    <name type="common">European house dust mite</name>
    <dbReference type="NCBI Taxonomy" id="6956"/>
    <lineage>
        <taxon>Eukaryota</taxon>
        <taxon>Metazoa</taxon>
        <taxon>Ecdysozoa</taxon>
        <taxon>Arthropoda</taxon>
        <taxon>Chelicerata</taxon>
        <taxon>Arachnida</taxon>
        <taxon>Acari</taxon>
        <taxon>Acariformes</taxon>
        <taxon>Sarcoptiformes</taxon>
        <taxon>Astigmata</taxon>
        <taxon>Psoroptidia</taxon>
        <taxon>Analgoidea</taxon>
        <taxon>Pyroglyphidae</taxon>
        <taxon>Dermatophagoidinae</taxon>
        <taxon>Dermatophagoides</taxon>
    </lineage>
</organism>
<dbReference type="FunFam" id="3.40.50.300:FF:001311">
    <property type="entry name" value="Dynamin-like protein-related"/>
    <property type="match status" value="1"/>
</dbReference>
<dbReference type="OrthoDB" id="6433215at2759"/>
<protein>
    <submittedName>
        <fullName evidence="6">Interferon-induced GTP-binding protein Mx-like</fullName>
    </submittedName>
</protein>
<dbReference type="PRINTS" id="PR00195">
    <property type="entry name" value="DYNAMIN"/>
</dbReference>
<dbReference type="Proteomes" id="UP000515146">
    <property type="component" value="Unplaced"/>
</dbReference>
<sequence length="513" mass="57270">MEDQAPGIFHSVRPFISVIDRLRDVGLNQYINLPRIVVVGTQSAGKSSVLEGIVGYGLLPRGEGVVTRRPIELRLSHVKDKPISVVFDQDTDHKPYFDMDAVREKIQQYTDDTAGRNKGIISSPLLLSISGNDCPDLTLVDLPGITRVPLKGSDQTDDIEALTRTMSYNYVKDPRTVILAVIPANQDISTSDALQLARKVDPQGERTIGVITKLDLMDEGTSPVRVILGLDIPLRLGYIAVKNRSQKDINENRAIKEVLADEAAYFRSRKWINEVPNESVGMHNLTDKLSRVLYSHIKGFLPSLKSEITGAMKEASDALDALGVSIPPNAAGKTQLIWNMLNEFSELFNRAISGNYDLRLAQYLDENVYRLCSGAKIRSHFNHLLEEEVTHNAMERITDDEMEHAIALHQGDTLPGFPSADTFNYLLSPAIGRLRRPIEECLERVAETLELLTEKLVGSLFYRFPSLGARILELSIALLDNTKQEARRRLQDVVDAELGYLFTNDPEYLQAHG</sequence>
<dbReference type="GO" id="GO:0008017">
    <property type="term" value="F:microtubule binding"/>
    <property type="evidence" value="ECO:0007669"/>
    <property type="project" value="TreeGrafter"/>
</dbReference>
<evidence type="ECO:0000259" key="4">
    <source>
        <dbReference type="PROSITE" id="PS51718"/>
    </source>
</evidence>